<reference evidence="3 4" key="1">
    <citation type="journal article" date="2021" name="Angew. Chem. Int. Ed. Engl.">
        <title>A novel family of nonribosomal peptides modulate collective behavior in Pseudovibrio bacteria isolated from marine sponges.</title>
        <authorList>
            <person name="Ioca L.P."/>
            <person name="Dai Y."/>
            <person name="Kunakom S."/>
            <person name="Diaz-Espinosa J."/>
            <person name="Krunic A."/>
            <person name="Crnkovic C.M."/>
            <person name="Orjala J."/>
            <person name="Sanchez L.M."/>
            <person name="Ferreira A.G."/>
            <person name="Berlinck R.G.S."/>
            <person name="Eustaquio A.S."/>
        </authorList>
    </citation>
    <scope>NUCLEOTIDE SEQUENCE [LARGE SCALE GENOMIC DNA]</scope>
    <source>
        <strain evidence="3 4">Ab134</strain>
    </source>
</reference>
<comment type="similarity">
    <text evidence="1">Belongs to the short-chain dehydrogenases/reductases (SDR) family.</text>
</comment>
<protein>
    <submittedName>
        <fullName evidence="3">SDR family NAD(P)-dependent oxidoreductase</fullName>
    </submittedName>
</protein>
<dbReference type="PANTHER" id="PTHR24320:SF148">
    <property type="entry name" value="NAD(P)-BINDING ROSSMANN-FOLD SUPERFAMILY PROTEIN"/>
    <property type="match status" value="1"/>
</dbReference>
<dbReference type="Gene3D" id="3.40.50.720">
    <property type="entry name" value="NAD(P)-binding Rossmann-like Domain"/>
    <property type="match status" value="1"/>
</dbReference>
<name>A0ABX8AQ09_9HYPH</name>
<dbReference type="Pfam" id="PF00106">
    <property type="entry name" value="adh_short"/>
    <property type="match status" value="1"/>
</dbReference>
<dbReference type="SUPFAM" id="SSF51735">
    <property type="entry name" value="NAD(P)-binding Rossmann-fold domains"/>
    <property type="match status" value="1"/>
</dbReference>
<dbReference type="InterPro" id="IPR036291">
    <property type="entry name" value="NAD(P)-bd_dom_sf"/>
</dbReference>
<evidence type="ECO:0000256" key="2">
    <source>
        <dbReference type="ARBA" id="ARBA00023002"/>
    </source>
</evidence>
<sequence length="316" mass="34054">MENEMSTANKSSAVSDWTADQLPSLEGKTYIITGGNSGIGFEAARMLAGAGGDVVIACRNAEKGSAAQHALQAQAKGKVDLVQLDLSDLASVRSAAEIVATRYTKIDGLINNAGIMQTPELKSVDGYELQFATNHLGHFLWSGLLKPNVEAAQGRFVVVASLVHKMGKINFNDLMMRETYAPMKAYSQSKLANVMFGLELQRRLSDAGSASFVTMGHPGWSATNLQSTGPTGLMSKTYKWMNKLFAQSAEKGALPTVLAAAGVEAVPNGYYGPTKRMESVGPVGVVRIASHALNPQVARRLWDESEWLTDFKWAFY</sequence>
<dbReference type="InterPro" id="IPR002347">
    <property type="entry name" value="SDR_fam"/>
</dbReference>
<proteinExistence type="inferred from homology"/>
<evidence type="ECO:0000313" key="4">
    <source>
        <dbReference type="Proteomes" id="UP000680706"/>
    </source>
</evidence>
<evidence type="ECO:0000256" key="1">
    <source>
        <dbReference type="ARBA" id="ARBA00006484"/>
    </source>
</evidence>
<dbReference type="PANTHER" id="PTHR24320">
    <property type="entry name" value="RETINOL DEHYDROGENASE"/>
    <property type="match status" value="1"/>
</dbReference>
<dbReference type="PRINTS" id="PR00081">
    <property type="entry name" value="GDHRDH"/>
</dbReference>
<dbReference type="CDD" id="cd05327">
    <property type="entry name" value="retinol-DH_like_SDR_c_like"/>
    <property type="match status" value="1"/>
</dbReference>
<dbReference type="EMBL" id="CP074126">
    <property type="protein sequence ID" value="QUS55286.1"/>
    <property type="molecule type" value="Genomic_DNA"/>
</dbReference>
<dbReference type="Proteomes" id="UP000680706">
    <property type="component" value="Chromosome"/>
</dbReference>
<gene>
    <name evidence="3" type="ORF">KGB56_18415</name>
</gene>
<dbReference type="NCBIfam" id="NF004846">
    <property type="entry name" value="PRK06197.1"/>
    <property type="match status" value="1"/>
</dbReference>
<keyword evidence="2" id="KW-0560">Oxidoreductase</keyword>
<accession>A0ABX8AQ09</accession>
<keyword evidence="4" id="KW-1185">Reference proteome</keyword>
<organism evidence="3 4">
    <name type="scientific">Pseudovibrio brasiliensis</name>
    <dbReference type="NCBI Taxonomy" id="1898042"/>
    <lineage>
        <taxon>Bacteria</taxon>
        <taxon>Pseudomonadati</taxon>
        <taxon>Pseudomonadota</taxon>
        <taxon>Alphaproteobacteria</taxon>
        <taxon>Hyphomicrobiales</taxon>
        <taxon>Stappiaceae</taxon>
        <taxon>Pseudovibrio</taxon>
    </lineage>
</organism>
<evidence type="ECO:0000313" key="3">
    <source>
        <dbReference type="EMBL" id="QUS55286.1"/>
    </source>
</evidence>